<reference evidence="1 2" key="1">
    <citation type="submission" date="2023-03" db="EMBL/GenBank/DDBJ databases">
        <title>Draft assemblies of triclosan tolerant bacteria isolated from returned activated sludge.</title>
        <authorList>
            <person name="Van Hamelsveld S."/>
        </authorList>
    </citation>
    <scope>NUCLEOTIDE SEQUENCE [LARGE SCALE GENOMIC DNA]</scope>
    <source>
        <strain evidence="1 2">GW210010_S58</strain>
    </source>
</reference>
<evidence type="ECO:0000313" key="1">
    <source>
        <dbReference type="EMBL" id="MDF3837283.1"/>
    </source>
</evidence>
<keyword evidence="2" id="KW-1185">Reference proteome</keyword>
<organism evidence="1 2">
    <name type="scientific">Cupriavidus basilensis</name>
    <dbReference type="NCBI Taxonomy" id="68895"/>
    <lineage>
        <taxon>Bacteria</taxon>
        <taxon>Pseudomonadati</taxon>
        <taxon>Pseudomonadota</taxon>
        <taxon>Betaproteobacteria</taxon>
        <taxon>Burkholderiales</taxon>
        <taxon>Burkholderiaceae</taxon>
        <taxon>Cupriavidus</taxon>
    </lineage>
</organism>
<dbReference type="EMBL" id="JARJLM010000498">
    <property type="protein sequence ID" value="MDF3837283.1"/>
    <property type="molecule type" value="Genomic_DNA"/>
</dbReference>
<sequence>MNSGTAHNLGVACARMAAQNAEDGALDLALAWIEYRMEVGYPQYVPDFERGVSHERRAQANAADEHHTGLPISAPLMPDVSHTVRLRK</sequence>
<protein>
    <submittedName>
        <fullName evidence="1">Uncharacterized protein</fullName>
    </submittedName>
</protein>
<dbReference type="Proteomes" id="UP001216674">
    <property type="component" value="Unassembled WGS sequence"/>
</dbReference>
<dbReference type="RefSeq" id="WP_276267531.1">
    <property type="nucleotide sequence ID" value="NZ_JARJLM010000498.1"/>
</dbReference>
<evidence type="ECO:0000313" key="2">
    <source>
        <dbReference type="Proteomes" id="UP001216674"/>
    </source>
</evidence>
<name>A0ABT6AY51_9BURK</name>
<accession>A0ABT6AY51</accession>
<proteinExistence type="predicted"/>
<gene>
    <name evidence="1" type="ORF">P3W85_30670</name>
</gene>
<comment type="caution">
    <text evidence="1">The sequence shown here is derived from an EMBL/GenBank/DDBJ whole genome shotgun (WGS) entry which is preliminary data.</text>
</comment>